<reference evidence="1 2" key="1">
    <citation type="submission" date="2015-03" db="EMBL/GenBank/DDBJ databases">
        <authorList>
            <consortium name="Pathogen Informatics"/>
        </authorList>
    </citation>
    <scope>NUCLEOTIDE SEQUENCE [LARGE SCALE GENOMIC DNA]</scope>
    <source>
        <strain evidence="1 2">A1104</strain>
    </source>
</reference>
<dbReference type="Proteomes" id="UP000041314">
    <property type="component" value="Unassembled WGS sequence"/>
</dbReference>
<accession>A0A655DHV9</accession>
<dbReference type="EMBL" id="CQPA01000030">
    <property type="protein sequence ID" value="CNU67856.1"/>
    <property type="molecule type" value="Genomic_DNA"/>
</dbReference>
<proteinExistence type="predicted"/>
<protein>
    <submittedName>
        <fullName evidence="1">Uncharacterized protein</fullName>
    </submittedName>
</protein>
<gene>
    <name evidence="1" type="ORF">ERS008198_03320</name>
</gene>
<organism evidence="1 2">
    <name type="scientific">Salmonella enterica subsp. enterica serovar Bovismorbificans</name>
    <dbReference type="NCBI Taxonomy" id="58097"/>
    <lineage>
        <taxon>Bacteria</taxon>
        <taxon>Pseudomonadati</taxon>
        <taxon>Pseudomonadota</taxon>
        <taxon>Gammaproteobacteria</taxon>
        <taxon>Enterobacterales</taxon>
        <taxon>Enterobacteriaceae</taxon>
        <taxon>Salmonella</taxon>
    </lineage>
</organism>
<dbReference type="AlphaFoldDB" id="A0A655DHV9"/>
<evidence type="ECO:0000313" key="2">
    <source>
        <dbReference type="Proteomes" id="UP000041314"/>
    </source>
</evidence>
<sequence>MQQIALRPQRYAAVSGQRQHAIVLIDQVDTVAVDDKVIDRTQLAFPHNLTTAQIQRR</sequence>
<name>A0A655DHV9_SALET</name>
<evidence type="ECO:0000313" key="1">
    <source>
        <dbReference type="EMBL" id="CNU67856.1"/>
    </source>
</evidence>